<comment type="cofactor">
    <cofactor evidence="1 9">
        <name>heme</name>
        <dbReference type="ChEBI" id="CHEBI:30413"/>
    </cofactor>
</comment>
<dbReference type="GO" id="GO:0005506">
    <property type="term" value="F:iron ion binding"/>
    <property type="evidence" value="ECO:0007669"/>
    <property type="project" value="InterPro"/>
</dbReference>
<dbReference type="PROSITE" id="PS00086">
    <property type="entry name" value="CYTOCHROME_P450"/>
    <property type="match status" value="1"/>
</dbReference>
<dbReference type="PRINTS" id="PR00463">
    <property type="entry name" value="EP450I"/>
</dbReference>
<feature type="binding site" description="axial binding residue" evidence="9">
    <location>
        <position position="447"/>
    </location>
    <ligand>
        <name>heme</name>
        <dbReference type="ChEBI" id="CHEBI:30413"/>
    </ligand>
    <ligandPart>
        <name>Fe</name>
        <dbReference type="ChEBI" id="CHEBI:18248"/>
    </ligandPart>
</feature>
<evidence type="ECO:0000256" key="5">
    <source>
        <dbReference type="ARBA" id="ARBA00022723"/>
    </source>
</evidence>
<dbReference type="OrthoDB" id="2789670at2759"/>
<keyword evidence="4 9" id="KW-0349">Heme</keyword>
<dbReference type="Gene3D" id="1.10.630.10">
    <property type="entry name" value="Cytochrome P450"/>
    <property type="match status" value="1"/>
</dbReference>
<evidence type="ECO:0000256" key="6">
    <source>
        <dbReference type="ARBA" id="ARBA00023002"/>
    </source>
</evidence>
<comment type="pathway">
    <text evidence="2">Secondary metabolite biosynthesis.</text>
</comment>
<dbReference type="AlphaFoldDB" id="A0A5C3LU15"/>
<evidence type="ECO:0000256" key="9">
    <source>
        <dbReference type="PIRSR" id="PIRSR602401-1"/>
    </source>
</evidence>
<dbReference type="GO" id="GO:0004497">
    <property type="term" value="F:monooxygenase activity"/>
    <property type="evidence" value="ECO:0007669"/>
    <property type="project" value="UniProtKB-KW"/>
</dbReference>
<dbReference type="PANTHER" id="PTHR46300">
    <property type="entry name" value="P450, PUTATIVE (EUROFUNG)-RELATED-RELATED"/>
    <property type="match status" value="1"/>
</dbReference>
<dbReference type="PANTHER" id="PTHR46300:SF7">
    <property type="entry name" value="P450, PUTATIVE (EUROFUNG)-RELATED"/>
    <property type="match status" value="1"/>
</dbReference>
<evidence type="ECO:0000256" key="3">
    <source>
        <dbReference type="ARBA" id="ARBA00010617"/>
    </source>
</evidence>
<dbReference type="InterPro" id="IPR001128">
    <property type="entry name" value="Cyt_P450"/>
</dbReference>
<evidence type="ECO:0000313" key="11">
    <source>
        <dbReference type="EMBL" id="TFK36285.1"/>
    </source>
</evidence>
<dbReference type="GO" id="GO:0016705">
    <property type="term" value="F:oxidoreductase activity, acting on paired donors, with incorporation or reduction of molecular oxygen"/>
    <property type="evidence" value="ECO:0007669"/>
    <property type="project" value="InterPro"/>
</dbReference>
<keyword evidence="6 10" id="KW-0560">Oxidoreductase</keyword>
<keyword evidence="12" id="KW-1185">Reference proteome</keyword>
<dbReference type="Pfam" id="PF00067">
    <property type="entry name" value="p450"/>
    <property type="match status" value="1"/>
</dbReference>
<dbReference type="STRING" id="68775.A0A5C3LU15"/>
<dbReference type="InterPro" id="IPR002401">
    <property type="entry name" value="Cyt_P450_E_grp-I"/>
</dbReference>
<protein>
    <submittedName>
        <fullName evidence="11">Cytochrome P450</fullName>
    </submittedName>
</protein>
<evidence type="ECO:0000256" key="4">
    <source>
        <dbReference type="ARBA" id="ARBA00022617"/>
    </source>
</evidence>
<evidence type="ECO:0000256" key="2">
    <source>
        <dbReference type="ARBA" id="ARBA00005179"/>
    </source>
</evidence>
<keyword evidence="5 9" id="KW-0479">Metal-binding</keyword>
<evidence type="ECO:0000256" key="1">
    <source>
        <dbReference type="ARBA" id="ARBA00001971"/>
    </source>
</evidence>
<dbReference type="CDD" id="cd11065">
    <property type="entry name" value="CYP64-like"/>
    <property type="match status" value="1"/>
</dbReference>
<proteinExistence type="inferred from homology"/>
<dbReference type="InterPro" id="IPR036396">
    <property type="entry name" value="Cyt_P450_sf"/>
</dbReference>
<evidence type="ECO:0000313" key="12">
    <source>
        <dbReference type="Proteomes" id="UP000308652"/>
    </source>
</evidence>
<keyword evidence="7 9" id="KW-0408">Iron</keyword>
<organism evidence="11 12">
    <name type="scientific">Crucibulum laeve</name>
    <dbReference type="NCBI Taxonomy" id="68775"/>
    <lineage>
        <taxon>Eukaryota</taxon>
        <taxon>Fungi</taxon>
        <taxon>Dikarya</taxon>
        <taxon>Basidiomycota</taxon>
        <taxon>Agaricomycotina</taxon>
        <taxon>Agaricomycetes</taxon>
        <taxon>Agaricomycetidae</taxon>
        <taxon>Agaricales</taxon>
        <taxon>Agaricineae</taxon>
        <taxon>Nidulariaceae</taxon>
        <taxon>Crucibulum</taxon>
    </lineage>
</organism>
<sequence>MDTVLAHPYLAAGGILLFICFSRVANRRKIPSGLTLPPGPKGYPIIGNLFDIPTDKPWLVYDQWCKRFNSDILYFEVLGQPFIILGSLSRTYDLFEKRSSNYSDRMRMPMIIELMNWDYNMAMLPYGTWWRRHRRAFHEHFHPNVVAKYQPVQLREARSFLRRLLDTPENFLHHVRHTFAATIMDVAYGIKVQESNDPYISNAEEALHGLAEAGVAGKFLVDLIPVLKYVPSWFPGAGFKRKAARWRKVNGDVAEKPFKAVKDSLKQGTSAPCLAATLIEALPDENDPHRKEEERLAQDTAAVAYVGGADTTVSAVQSFFLAMAMYPEVQKRAQEEIDLVVGNNRFPDFNDRESLPYINALVKETMRWQLVTPLAVGHMCSNDDEYDGFFIPKGAIVIGNGWSILHDPEVFKNPEEYNPARYLKDGILDPNARNPEVAAFGFGRRICAGRYMSDNSLYALVTSVLSVYNITPPLDEAGKPMQLKAEVTTGLLSYPLPFKCIIKPRSSAAEALIRDFHDADH</sequence>
<dbReference type="EMBL" id="ML213615">
    <property type="protein sequence ID" value="TFK36285.1"/>
    <property type="molecule type" value="Genomic_DNA"/>
</dbReference>
<keyword evidence="8 10" id="KW-0503">Monooxygenase</keyword>
<gene>
    <name evidence="11" type="ORF">BDQ12DRAFT_725318</name>
</gene>
<comment type="similarity">
    <text evidence="3 10">Belongs to the cytochrome P450 family.</text>
</comment>
<reference evidence="11 12" key="1">
    <citation type="journal article" date="2019" name="Nat. Ecol. Evol.">
        <title>Megaphylogeny resolves global patterns of mushroom evolution.</title>
        <authorList>
            <person name="Varga T."/>
            <person name="Krizsan K."/>
            <person name="Foldi C."/>
            <person name="Dima B."/>
            <person name="Sanchez-Garcia M."/>
            <person name="Sanchez-Ramirez S."/>
            <person name="Szollosi G.J."/>
            <person name="Szarkandi J.G."/>
            <person name="Papp V."/>
            <person name="Albert L."/>
            <person name="Andreopoulos W."/>
            <person name="Angelini C."/>
            <person name="Antonin V."/>
            <person name="Barry K.W."/>
            <person name="Bougher N.L."/>
            <person name="Buchanan P."/>
            <person name="Buyck B."/>
            <person name="Bense V."/>
            <person name="Catcheside P."/>
            <person name="Chovatia M."/>
            <person name="Cooper J."/>
            <person name="Damon W."/>
            <person name="Desjardin D."/>
            <person name="Finy P."/>
            <person name="Geml J."/>
            <person name="Haridas S."/>
            <person name="Hughes K."/>
            <person name="Justo A."/>
            <person name="Karasinski D."/>
            <person name="Kautmanova I."/>
            <person name="Kiss B."/>
            <person name="Kocsube S."/>
            <person name="Kotiranta H."/>
            <person name="LaButti K.M."/>
            <person name="Lechner B.E."/>
            <person name="Liimatainen K."/>
            <person name="Lipzen A."/>
            <person name="Lukacs Z."/>
            <person name="Mihaltcheva S."/>
            <person name="Morgado L.N."/>
            <person name="Niskanen T."/>
            <person name="Noordeloos M.E."/>
            <person name="Ohm R.A."/>
            <person name="Ortiz-Santana B."/>
            <person name="Ovrebo C."/>
            <person name="Racz N."/>
            <person name="Riley R."/>
            <person name="Savchenko A."/>
            <person name="Shiryaev A."/>
            <person name="Soop K."/>
            <person name="Spirin V."/>
            <person name="Szebenyi C."/>
            <person name="Tomsovsky M."/>
            <person name="Tulloss R.E."/>
            <person name="Uehling J."/>
            <person name="Grigoriev I.V."/>
            <person name="Vagvolgyi C."/>
            <person name="Papp T."/>
            <person name="Martin F.M."/>
            <person name="Miettinen O."/>
            <person name="Hibbett D.S."/>
            <person name="Nagy L.G."/>
        </authorList>
    </citation>
    <scope>NUCLEOTIDE SEQUENCE [LARGE SCALE GENOMIC DNA]</scope>
    <source>
        <strain evidence="11 12">CBS 166.37</strain>
    </source>
</reference>
<dbReference type="Proteomes" id="UP000308652">
    <property type="component" value="Unassembled WGS sequence"/>
</dbReference>
<dbReference type="SUPFAM" id="SSF48264">
    <property type="entry name" value="Cytochrome P450"/>
    <property type="match status" value="1"/>
</dbReference>
<name>A0A5C3LU15_9AGAR</name>
<dbReference type="GO" id="GO:0020037">
    <property type="term" value="F:heme binding"/>
    <property type="evidence" value="ECO:0007669"/>
    <property type="project" value="InterPro"/>
</dbReference>
<evidence type="ECO:0000256" key="10">
    <source>
        <dbReference type="RuleBase" id="RU000461"/>
    </source>
</evidence>
<evidence type="ECO:0000256" key="8">
    <source>
        <dbReference type="ARBA" id="ARBA00023033"/>
    </source>
</evidence>
<dbReference type="InterPro" id="IPR017972">
    <property type="entry name" value="Cyt_P450_CS"/>
</dbReference>
<dbReference type="InterPro" id="IPR050364">
    <property type="entry name" value="Cytochrome_P450_fung"/>
</dbReference>
<evidence type="ECO:0000256" key="7">
    <source>
        <dbReference type="ARBA" id="ARBA00023004"/>
    </source>
</evidence>
<accession>A0A5C3LU15</accession>